<keyword evidence="4" id="KW-0808">Transferase</keyword>
<comment type="subcellular location">
    <subcellularLocation>
        <location evidence="1">Cell membrane</location>
        <topology evidence="1">Multi-pass membrane protein</topology>
    </subcellularLocation>
</comment>
<dbReference type="InterPro" id="IPR003660">
    <property type="entry name" value="HAMP_dom"/>
</dbReference>
<dbReference type="Proteomes" id="UP000310636">
    <property type="component" value="Unassembled WGS sequence"/>
</dbReference>
<dbReference type="PANTHER" id="PTHR34220">
    <property type="entry name" value="SENSOR HISTIDINE KINASE YPDA"/>
    <property type="match status" value="1"/>
</dbReference>
<gene>
    <name evidence="8" type="ORF">E6C55_26635</name>
</gene>
<dbReference type="InterPro" id="IPR050640">
    <property type="entry name" value="Bact_2-comp_sensor_kinase"/>
</dbReference>
<keyword evidence="6" id="KW-0812">Transmembrane</keyword>
<dbReference type="CDD" id="cd06225">
    <property type="entry name" value="HAMP"/>
    <property type="match status" value="1"/>
</dbReference>
<protein>
    <submittedName>
        <fullName evidence="8">HAMP domain-containing protein</fullName>
    </submittedName>
</protein>
<dbReference type="SUPFAM" id="SSF158472">
    <property type="entry name" value="HAMP domain-like"/>
    <property type="match status" value="1"/>
</dbReference>
<dbReference type="EMBL" id="SSOB01000045">
    <property type="protein sequence ID" value="THF74070.1"/>
    <property type="molecule type" value="Genomic_DNA"/>
</dbReference>
<sequence length="588" mass="68300">MLKFPVQSFRKSLFFKLVITYLIVILPLILLGLYLYNWSYKNASQDLSRATLAQLSNYLKDLNREIDWMEIQQYDILEDNDVNRLAVTWELMDNVDRRETLNDLVHRLTTFKGSSAYIKDISVHIRPIRKTISASNAVHDFESTSYDYFSGTTSRTGGSLIHWGQSLYLSAGKETGVLGEEPLYIVQIELDTEMLRESLQQVNMYSSSRSFLLMDGAEFAIGSDPEADRTLRDGAAALTEPNEQAYRWIVDGEKYHLDTAHSDKLSLMVGTFLPEQEVSRPLSKFKNWAWVFSIATVLAIIVYAYSTYRYVQKPMLYLIQSFRRMEGGALDIPIEHQQEDEFGYLYNRFNHMLRKLQMLIDQDFKQKLMMQKAELKQLQSQINPHFLYNSFFILNSLAKTGDLDRIEQFTQMLGEYFRFITRNGEDNVRLAEEIKHSRMYTEIQKLRFSRRIKVRFDELPEAMEAVRVPRLIIQPLIENAYEHCLEKMPREGLLRITFGAEGEAFRIVVEDNGSELSDERIAELQDRLQHPSDTHEMTGMMNIHRRIVLIYGNGSGLFLSRSEWSGLRVEVRIQTGEEKGHAPASDRG</sequence>
<proteinExistence type="predicted"/>
<dbReference type="GO" id="GO:0000155">
    <property type="term" value="F:phosphorelay sensor kinase activity"/>
    <property type="evidence" value="ECO:0007669"/>
    <property type="project" value="InterPro"/>
</dbReference>
<evidence type="ECO:0000256" key="2">
    <source>
        <dbReference type="ARBA" id="ARBA00022475"/>
    </source>
</evidence>
<evidence type="ECO:0000256" key="5">
    <source>
        <dbReference type="ARBA" id="ARBA00023136"/>
    </source>
</evidence>
<dbReference type="InterPro" id="IPR010559">
    <property type="entry name" value="Sig_transdc_His_kin_internal"/>
</dbReference>
<evidence type="ECO:0000256" key="6">
    <source>
        <dbReference type="SAM" id="Phobius"/>
    </source>
</evidence>
<evidence type="ECO:0000256" key="4">
    <source>
        <dbReference type="ARBA" id="ARBA00022679"/>
    </source>
</evidence>
<keyword evidence="3" id="KW-0597">Phosphoprotein</keyword>
<evidence type="ECO:0000259" key="7">
    <source>
        <dbReference type="PROSITE" id="PS50885"/>
    </source>
</evidence>
<dbReference type="AlphaFoldDB" id="A0A4S4BHM1"/>
<dbReference type="PROSITE" id="PS50885">
    <property type="entry name" value="HAMP"/>
    <property type="match status" value="1"/>
</dbReference>
<dbReference type="InterPro" id="IPR036890">
    <property type="entry name" value="HATPase_C_sf"/>
</dbReference>
<evidence type="ECO:0000313" key="9">
    <source>
        <dbReference type="Proteomes" id="UP000310636"/>
    </source>
</evidence>
<comment type="caution">
    <text evidence="8">The sequence shown here is derived from an EMBL/GenBank/DDBJ whole genome shotgun (WGS) entry which is preliminary data.</text>
</comment>
<feature type="transmembrane region" description="Helical" evidence="6">
    <location>
        <begin position="12"/>
        <end position="36"/>
    </location>
</feature>
<keyword evidence="9" id="KW-1185">Reference proteome</keyword>
<keyword evidence="5 6" id="KW-0472">Membrane</keyword>
<dbReference type="Pfam" id="PF00672">
    <property type="entry name" value="HAMP"/>
    <property type="match status" value="1"/>
</dbReference>
<dbReference type="GO" id="GO:0005886">
    <property type="term" value="C:plasma membrane"/>
    <property type="evidence" value="ECO:0007669"/>
    <property type="project" value="UniProtKB-SubCell"/>
</dbReference>
<dbReference type="Gene3D" id="3.30.565.10">
    <property type="entry name" value="Histidine kinase-like ATPase, C-terminal domain"/>
    <property type="match status" value="1"/>
</dbReference>
<evidence type="ECO:0000256" key="1">
    <source>
        <dbReference type="ARBA" id="ARBA00004651"/>
    </source>
</evidence>
<keyword evidence="2" id="KW-1003">Cell membrane</keyword>
<dbReference type="OrthoDB" id="2062925at2"/>
<evidence type="ECO:0000256" key="3">
    <source>
        <dbReference type="ARBA" id="ARBA00022553"/>
    </source>
</evidence>
<dbReference type="SMART" id="SM00304">
    <property type="entry name" value="HAMP"/>
    <property type="match status" value="1"/>
</dbReference>
<dbReference type="PANTHER" id="PTHR34220:SF7">
    <property type="entry name" value="SENSOR HISTIDINE KINASE YPDA"/>
    <property type="match status" value="1"/>
</dbReference>
<feature type="domain" description="HAMP" evidence="7">
    <location>
        <begin position="309"/>
        <end position="361"/>
    </location>
</feature>
<organism evidence="8 9">
    <name type="scientific">Cohnella fermenti</name>
    <dbReference type="NCBI Taxonomy" id="2565925"/>
    <lineage>
        <taxon>Bacteria</taxon>
        <taxon>Bacillati</taxon>
        <taxon>Bacillota</taxon>
        <taxon>Bacilli</taxon>
        <taxon>Bacillales</taxon>
        <taxon>Paenibacillaceae</taxon>
        <taxon>Cohnella</taxon>
    </lineage>
</organism>
<dbReference type="SUPFAM" id="SSF55874">
    <property type="entry name" value="ATPase domain of HSP90 chaperone/DNA topoisomerase II/histidine kinase"/>
    <property type="match status" value="1"/>
</dbReference>
<reference evidence="8 9" key="1">
    <citation type="submission" date="2019-04" db="EMBL/GenBank/DDBJ databases">
        <title>Cohnella sp. nov. isolated from preserved vegetables.</title>
        <authorList>
            <person name="Lin S.-Y."/>
            <person name="Hung M.-H."/>
            <person name="Young C.-C."/>
        </authorList>
    </citation>
    <scope>NUCLEOTIDE SEQUENCE [LARGE SCALE GENOMIC DNA]</scope>
    <source>
        <strain evidence="8 9">CC-MHH1044</strain>
    </source>
</reference>
<dbReference type="Pfam" id="PF06580">
    <property type="entry name" value="His_kinase"/>
    <property type="match status" value="1"/>
</dbReference>
<feature type="transmembrane region" description="Helical" evidence="6">
    <location>
        <begin position="288"/>
        <end position="306"/>
    </location>
</feature>
<name>A0A4S4BHM1_9BACL</name>
<accession>A0A4S4BHM1</accession>
<evidence type="ECO:0000313" key="8">
    <source>
        <dbReference type="EMBL" id="THF74070.1"/>
    </source>
</evidence>
<keyword evidence="6" id="KW-1133">Transmembrane helix</keyword>
<dbReference type="Gene3D" id="6.10.340.10">
    <property type="match status" value="1"/>
</dbReference>